<dbReference type="RefSeq" id="WP_094013846.1">
    <property type="nucleotide sequence ID" value="NZ_NMQW01000008.1"/>
</dbReference>
<evidence type="ECO:0000259" key="2">
    <source>
        <dbReference type="PROSITE" id="PS51462"/>
    </source>
</evidence>
<dbReference type="Pfam" id="PF00293">
    <property type="entry name" value="NUDIX"/>
    <property type="match status" value="1"/>
</dbReference>
<dbReference type="PANTHER" id="PTHR43736">
    <property type="entry name" value="ADP-RIBOSE PYROPHOSPHATASE"/>
    <property type="match status" value="1"/>
</dbReference>
<protein>
    <submittedName>
        <fullName evidence="3">ADP-ribose pyrophosphatase</fullName>
    </submittedName>
</protein>
<dbReference type="InterPro" id="IPR059176">
    <property type="entry name" value="UDP-X_N"/>
</dbReference>
<dbReference type="EMBL" id="NMQW01000008">
    <property type="protein sequence ID" value="OXM87099.1"/>
    <property type="molecule type" value="Genomic_DNA"/>
</dbReference>
<keyword evidence="4" id="KW-1185">Reference proteome</keyword>
<organism evidence="3 4">
    <name type="scientific">Paenibacillus rigui</name>
    <dbReference type="NCBI Taxonomy" id="554312"/>
    <lineage>
        <taxon>Bacteria</taxon>
        <taxon>Bacillati</taxon>
        <taxon>Bacillota</taxon>
        <taxon>Bacilli</taxon>
        <taxon>Bacillales</taxon>
        <taxon>Paenibacillaceae</taxon>
        <taxon>Paenibacillus</taxon>
    </lineage>
</organism>
<dbReference type="InterPro" id="IPR000086">
    <property type="entry name" value="NUDIX_hydrolase_dom"/>
</dbReference>
<reference evidence="3 4" key="1">
    <citation type="submission" date="2017-07" db="EMBL/GenBank/DDBJ databases">
        <title>Genome sequencing and assembly of Paenibacillus rigui.</title>
        <authorList>
            <person name="Mayilraj S."/>
        </authorList>
    </citation>
    <scope>NUCLEOTIDE SEQUENCE [LARGE SCALE GENOMIC DNA]</scope>
    <source>
        <strain evidence="3 4">JCM 16352</strain>
    </source>
</reference>
<evidence type="ECO:0000313" key="3">
    <source>
        <dbReference type="EMBL" id="OXM87099.1"/>
    </source>
</evidence>
<comment type="caution">
    <text evidence="3">The sequence shown here is derived from an EMBL/GenBank/DDBJ whole genome shotgun (WGS) entry which is preliminary data.</text>
</comment>
<dbReference type="InterPro" id="IPR015797">
    <property type="entry name" value="NUDIX_hydrolase-like_dom_sf"/>
</dbReference>
<feature type="domain" description="Nudix hydrolase" evidence="2">
    <location>
        <begin position="66"/>
        <end position="192"/>
    </location>
</feature>
<name>A0A229UW27_9BACL</name>
<proteinExistence type="inferred from homology"/>
<dbReference type="CDD" id="cd04672">
    <property type="entry name" value="NUDIX_CDP-Chase_like"/>
    <property type="match status" value="1"/>
</dbReference>
<accession>A0A229UW27</accession>
<dbReference type="OrthoDB" id="9804442at2"/>
<evidence type="ECO:0000313" key="4">
    <source>
        <dbReference type="Proteomes" id="UP000215509"/>
    </source>
</evidence>
<comment type="similarity">
    <text evidence="1">Belongs to the Nudix hydrolase family.</text>
</comment>
<gene>
    <name evidence="3" type="ORF">CF651_05425</name>
</gene>
<dbReference type="Gene3D" id="6.10.250.1120">
    <property type="match status" value="1"/>
</dbReference>
<dbReference type="PROSITE" id="PS51462">
    <property type="entry name" value="NUDIX"/>
    <property type="match status" value="1"/>
</dbReference>
<evidence type="ECO:0000256" key="1">
    <source>
        <dbReference type="ARBA" id="ARBA00005582"/>
    </source>
</evidence>
<dbReference type="Gene3D" id="3.90.79.10">
    <property type="entry name" value="Nucleoside Triphosphate Pyrophosphohydrolase"/>
    <property type="match status" value="1"/>
</dbReference>
<dbReference type="Proteomes" id="UP000215509">
    <property type="component" value="Unassembled WGS sequence"/>
</dbReference>
<sequence>MDNRGIEWAKKIQAIAQAGLTYSRDGYDLERFEELRAISVDMIAAYADMEIEKVAGLFANDSGYCTPKVEVRAVVMQGDGILLVKETQDGGWSLPGGWADVGYSPKEIAVKEVKEESGYDVCPIRLLAVLDRNKHPHPPLAYHVYKLFILCELTGGAATTGIETSEVGFFKREELPPLSIDRITESQLDLLFQEVRQPSPQVPLD</sequence>
<dbReference type="PANTHER" id="PTHR43736:SF1">
    <property type="entry name" value="DIHYDRONEOPTERIN TRIPHOSPHATE DIPHOSPHATASE"/>
    <property type="match status" value="1"/>
</dbReference>
<dbReference type="AlphaFoldDB" id="A0A229UW27"/>
<dbReference type="SUPFAM" id="SSF55811">
    <property type="entry name" value="Nudix"/>
    <property type="match status" value="1"/>
</dbReference>
<dbReference type="Pfam" id="PF12535">
    <property type="entry name" value="Nudix_N"/>
    <property type="match status" value="1"/>
</dbReference>